<name>A0A172YL95_9GAMM</name>
<dbReference type="RefSeq" id="WP_027348657.1">
    <property type="nucleotide sequence ID" value="NZ_CP015243.1"/>
</dbReference>
<keyword evidence="8 24" id="KW-0808">Transferase</keyword>
<dbReference type="CDD" id="cd14264">
    <property type="entry name" value="DAGK_IM"/>
    <property type="match status" value="1"/>
</dbReference>
<keyword evidence="17 24" id="KW-0472">Membrane</keyword>
<keyword evidence="10 23" id="KW-0479">Metal-binding</keyword>
<keyword evidence="19 24" id="KW-1208">Phospholipid metabolism</keyword>
<keyword evidence="12 24" id="KW-0418">Kinase</keyword>
<evidence type="ECO:0000256" key="3">
    <source>
        <dbReference type="ARBA" id="ARBA00012133"/>
    </source>
</evidence>
<evidence type="ECO:0000256" key="12">
    <source>
        <dbReference type="ARBA" id="ARBA00022777"/>
    </source>
</evidence>
<keyword evidence="14 23" id="KW-0460">Magnesium</keyword>
<dbReference type="Gene3D" id="1.10.287.3610">
    <property type="match status" value="1"/>
</dbReference>
<feature type="transmembrane region" description="Helical" evidence="24">
    <location>
        <begin position="97"/>
        <end position="123"/>
    </location>
</feature>
<feature type="binding site" evidence="23">
    <location>
        <position position="77"/>
    </location>
    <ligand>
        <name>a divalent metal cation</name>
        <dbReference type="ChEBI" id="CHEBI:60240"/>
    </ligand>
</feature>
<dbReference type="GO" id="GO:0004143">
    <property type="term" value="F:ATP-dependent diacylglycerol kinase activity"/>
    <property type="evidence" value="ECO:0007669"/>
    <property type="project" value="UniProtKB-EC"/>
</dbReference>
<dbReference type="Pfam" id="PF01219">
    <property type="entry name" value="DAGK_prokar"/>
    <property type="match status" value="1"/>
</dbReference>
<feature type="binding site" evidence="22">
    <location>
        <position position="77"/>
    </location>
    <ligand>
        <name>ATP</name>
        <dbReference type="ChEBI" id="CHEBI:30616"/>
    </ligand>
</feature>
<comment type="cofactor">
    <cofactor evidence="23">
        <name>Mg(2+)</name>
        <dbReference type="ChEBI" id="CHEBI:18420"/>
    </cofactor>
    <text evidence="23">Mn(2+), Zn(2+), Cd(2+) and Co(2+) support activity to lesser extents.</text>
</comment>
<evidence type="ECO:0000256" key="18">
    <source>
        <dbReference type="ARBA" id="ARBA00023209"/>
    </source>
</evidence>
<feature type="binding site" evidence="21">
    <location>
        <position position="70"/>
    </location>
    <ligand>
        <name>substrate</name>
    </ligand>
</feature>
<dbReference type="PROSITE" id="PS01069">
    <property type="entry name" value="DAGK_PROKAR"/>
    <property type="match status" value="1"/>
</dbReference>
<dbReference type="Proteomes" id="UP000077875">
    <property type="component" value="Chromosome"/>
</dbReference>
<keyword evidence="16 24" id="KW-0443">Lipid metabolism</keyword>
<evidence type="ECO:0000256" key="8">
    <source>
        <dbReference type="ARBA" id="ARBA00022679"/>
    </source>
</evidence>
<feature type="binding site" evidence="22">
    <location>
        <position position="10"/>
    </location>
    <ligand>
        <name>ATP</name>
        <dbReference type="ChEBI" id="CHEBI:30616"/>
    </ligand>
</feature>
<accession>A0A172YL95</accession>
<dbReference type="GO" id="GO:0005886">
    <property type="term" value="C:plasma membrane"/>
    <property type="evidence" value="ECO:0007669"/>
    <property type="project" value="UniProtKB-SubCell"/>
</dbReference>
<evidence type="ECO:0000256" key="21">
    <source>
        <dbReference type="PIRSR" id="PIRSR600829-2"/>
    </source>
</evidence>
<keyword evidence="9 24" id="KW-0812">Transmembrane</keyword>
<keyword evidence="13 22" id="KW-0067">ATP-binding</keyword>
<keyword evidence="15 24" id="KW-1133">Transmembrane helix</keyword>
<protein>
    <recommendedName>
        <fullName evidence="4 24">Diacylglycerol kinase</fullName>
        <ecNumber evidence="3 24">2.7.1.107</ecNumber>
    </recommendedName>
</protein>
<evidence type="ECO:0000256" key="13">
    <source>
        <dbReference type="ARBA" id="ARBA00022840"/>
    </source>
</evidence>
<dbReference type="InterPro" id="IPR033718">
    <property type="entry name" value="DAGK_prok"/>
</dbReference>
<dbReference type="GO" id="GO:0006654">
    <property type="term" value="P:phosphatidic acid biosynthetic process"/>
    <property type="evidence" value="ECO:0007669"/>
    <property type="project" value="InterPro"/>
</dbReference>
<evidence type="ECO:0000256" key="2">
    <source>
        <dbReference type="ARBA" id="ARBA00005967"/>
    </source>
</evidence>
<reference evidence="25 26" key="1">
    <citation type="submission" date="2016-04" db="EMBL/GenBank/DDBJ databases">
        <title>Complete Genome Sequence of Halotalea alkalilenta IHB B 13600.</title>
        <authorList>
            <person name="Swarnkar M.K."/>
            <person name="Sharma A."/>
            <person name="Kaushal K."/>
            <person name="Soni R."/>
            <person name="Rana S."/>
            <person name="Singh A.K."/>
            <person name="Gulati A."/>
        </authorList>
    </citation>
    <scope>NUCLEOTIDE SEQUENCE [LARGE SCALE GENOMIC DNA]</scope>
    <source>
        <strain evidence="25 26">IHB B 13600</strain>
    </source>
</reference>
<evidence type="ECO:0000256" key="20">
    <source>
        <dbReference type="PIRSR" id="PIRSR600829-1"/>
    </source>
</evidence>
<comment type="catalytic activity">
    <reaction evidence="24">
        <text>a 1,2-diacyl-sn-glycerol + ATP = a 1,2-diacyl-sn-glycero-3-phosphate + ADP + H(+)</text>
        <dbReference type="Rhea" id="RHEA:10272"/>
        <dbReference type="ChEBI" id="CHEBI:15378"/>
        <dbReference type="ChEBI" id="CHEBI:17815"/>
        <dbReference type="ChEBI" id="CHEBI:30616"/>
        <dbReference type="ChEBI" id="CHEBI:58608"/>
        <dbReference type="ChEBI" id="CHEBI:456216"/>
        <dbReference type="EC" id="2.7.1.107"/>
    </reaction>
</comment>
<organism evidence="25 26">
    <name type="scientific">Halotalea alkalilenta</name>
    <dbReference type="NCBI Taxonomy" id="376489"/>
    <lineage>
        <taxon>Bacteria</taxon>
        <taxon>Pseudomonadati</taxon>
        <taxon>Pseudomonadota</taxon>
        <taxon>Gammaproteobacteria</taxon>
        <taxon>Oceanospirillales</taxon>
        <taxon>Halomonadaceae</taxon>
        <taxon>Halotalea</taxon>
    </lineage>
</organism>
<dbReference type="InterPro" id="IPR036945">
    <property type="entry name" value="DAGK_sf"/>
</dbReference>
<dbReference type="InterPro" id="IPR000829">
    <property type="entry name" value="DAGK"/>
</dbReference>
<feature type="binding site" evidence="21">
    <location>
        <position position="99"/>
    </location>
    <ligand>
        <name>substrate</name>
    </ligand>
</feature>
<sequence length="128" mass="14103">MKSANTGFTRLLHSTRYSWYGLRSGWRFEEAFRLEVVLLVVLFPATFWLARSFTDWLLLVGSALLVLIVELLNSAIEAVVDRVGSEYHELSGRAKDLGSAAVLISALFAALVWGGLLLVRLGFAPFGG</sequence>
<feature type="transmembrane region" description="Helical" evidence="24">
    <location>
        <begin position="32"/>
        <end position="50"/>
    </location>
</feature>
<feature type="binding site" evidence="23">
    <location>
        <position position="29"/>
    </location>
    <ligand>
        <name>a divalent metal cation</name>
        <dbReference type="ChEBI" id="CHEBI:60240"/>
    </ligand>
</feature>
<evidence type="ECO:0000256" key="22">
    <source>
        <dbReference type="PIRSR" id="PIRSR600829-3"/>
    </source>
</evidence>
<evidence type="ECO:0000256" key="23">
    <source>
        <dbReference type="PIRSR" id="PIRSR600829-4"/>
    </source>
</evidence>
<dbReference type="STRING" id="376489.A5892_18195"/>
<evidence type="ECO:0000256" key="10">
    <source>
        <dbReference type="ARBA" id="ARBA00022723"/>
    </source>
</evidence>
<evidence type="ECO:0000256" key="1">
    <source>
        <dbReference type="ARBA" id="ARBA00004429"/>
    </source>
</evidence>
<keyword evidence="18" id="KW-0594">Phospholipid biosynthesis</keyword>
<feature type="binding site" evidence="22">
    <location>
        <position position="17"/>
    </location>
    <ligand>
        <name>ATP</name>
        <dbReference type="ChEBI" id="CHEBI:30616"/>
    </ligand>
</feature>
<feature type="binding site" evidence="21">
    <location>
        <position position="10"/>
    </location>
    <ligand>
        <name>substrate</name>
    </ligand>
</feature>
<evidence type="ECO:0000256" key="17">
    <source>
        <dbReference type="ARBA" id="ARBA00023136"/>
    </source>
</evidence>
<feature type="binding site" evidence="21">
    <location>
        <begin position="31"/>
        <end position="35"/>
    </location>
    <ligand>
        <name>substrate</name>
    </ligand>
</feature>
<evidence type="ECO:0000256" key="15">
    <source>
        <dbReference type="ARBA" id="ARBA00022989"/>
    </source>
</evidence>
<gene>
    <name evidence="25" type="ORF">A5892_18195</name>
</gene>
<comment type="subcellular location">
    <subcellularLocation>
        <location evidence="1 24">Cell inner membrane</location>
        <topology evidence="1 24">Multi-pass membrane protein</topology>
    </subcellularLocation>
</comment>
<evidence type="ECO:0000313" key="26">
    <source>
        <dbReference type="Proteomes" id="UP000077875"/>
    </source>
</evidence>
<evidence type="ECO:0000256" key="5">
    <source>
        <dbReference type="ARBA" id="ARBA00022475"/>
    </source>
</evidence>
<keyword evidence="6" id="KW-0444">Lipid biosynthesis</keyword>
<evidence type="ECO:0000256" key="9">
    <source>
        <dbReference type="ARBA" id="ARBA00022692"/>
    </source>
</evidence>
<feature type="binding site" evidence="21">
    <location>
        <begin position="23"/>
        <end position="26"/>
    </location>
    <ligand>
        <name>substrate</name>
    </ligand>
</feature>
<keyword evidence="11 22" id="KW-0547">Nucleotide-binding</keyword>
<evidence type="ECO:0000256" key="14">
    <source>
        <dbReference type="ARBA" id="ARBA00022842"/>
    </source>
</evidence>
<dbReference type="GO" id="GO:0046872">
    <property type="term" value="F:metal ion binding"/>
    <property type="evidence" value="ECO:0007669"/>
    <property type="project" value="UniProtKB-KW"/>
</dbReference>
<dbReference type="AlphaFoldDB" id="A0A172YL95"/>
<feature type="binding site" evidence="22">
    <location>
        <position position="29"/>
    </location>
    <ligand>
        <name>ATP</name>
        <dbReference type="ChEBI" id="CHEBI:30616"/>
    </ligand>
</feature>
<keyword evidence="26" id="KW-1185">Reference proteome</keyword>
<comment type="similarity">
    <text evidence="2 24">Belongs to the bacterial diacylglycerol kinase family.</text>
</comment>
<feature type="transmembrane region" description="Helical" evidence="24">
    <location>
        <begin position="56"/>
        <end position="76"/>
    </location>
</feature>
<evidence type="ECO:0000256" key="6">
    <source>
        <dbReference type="ARBA" id="ARBA00022516"/>
    </source>
</evidence>
<feature type="binding site" evidence="22">
    <location>
        <begin position="95"/>
        <end position="96"/>
    </location>
    <ligand>
        <name>ATP</name>
        <dbReference type="ChEBI" id="CHEBI:30616"/>
    </ligand>
</feature>
<dbReference type="KEGG" id="haa:A5892_18195"/>
<evidence type="ECO:0000256" key="7">
    <source>
        <dbReference type="ARBA" id="ARBA00022519"/>
    </source>
</evidence>
<dbReference type="EC" id="2.7.1.107" evidence="3 24"/>
<dbReference type="GO" id="GO:0005524">
    <property type="term" value="F:ATP binding"/>
    <property type="evidence" value="ECO:0007669"/>
    <property type="project" value="UniProtKB-KW"/>
</dbReference>
<proteinExistence type="inferred from homology"/>
<keyword evidence="7 24" id="KW-0997">Cell inner membrane</keyword>
<evidence type="ECO:0000256" key="16">
    <source>
        <dbReference type="ARBA" id="ARBA00023098"/>
    </source>
</evidence>
<feature type="active site" description="Proton acceptor" evidence="20">
    <location>
        <position position="70"/>
    </location>
</feature>
<dbReference type="PANTHER" id="PTHR34299">
    <property type="entry name" value="DIACYLGLYCEROL KINASE"/>
    <property type="match status" value="1"/>
</dbReference>
<evidence type="ECO:0000256" key="11">
    <source>
        <dbReference type="ARBA" id="ARBA00022741"/>
    </source>
</evidence>
<evidence type="ECO:0000256" key="19">
    <source>
        <dbReference type="ARBA" id="ARBA00023264"/>
    </source>
</evidence>
<evidence type="ECO:0000256" key="4">
    <source>
        <dbReference type="ARBA" id="ARBA00017575"/>
    </source>
</evidence>
<dbReference type="PANTHER" id="PTHR34299:SF1">
    <property type="entry name" value="DIACYLGLYCEROL KINASE"/>
    <property type="match status" value="1"/>
</dbReference>
<feature type="binding site" evidence="22">
    <location>
        <begin position="86"/>
        <end position="88"/>
    </location>
    <ligand>
        <name>ATP</name>
        <dbReference type="ChEBI" id="CHEBI:30616"/>
    </ligand>
</feature>
<keyword evidence="5" id="KW-1003">Cell membrane</keyword>
<evidence type="ECO:0000313" key="25">
    <source>
        <dbReference type="EMBL" id="ANF59765.1"/>
    </source>
</evidence>
<evidence type="ECO:0000256" key="24">
    <source>
        <dbReference type="RuleBase" id="RU363065"/>
    </source>
</evidence>
<dbReference type="EMBL" id="CP015243">
    <property type="protein sequence ID" value="ANF59765.1"/>
    <property type="molecule type" value="Genomic_DNA"/>
</dbReference>
<comment type="function">
    <text evidence="24">Catalyzes the ATP-dependent phosphorylation of sn-l,2-diacylglycerol (DAG) to phosphatidic acid. Involved in the recycling of diacylglycerol produced as a by-product during membrane-derived oligosaccharide (MDO) biosynthesis.</text>
</comment>